<sequence length="122" mass="14424">MTETKVSSFIILFHKFLNSTSTRKKHPTDPYQIFTVNNYSPLLFTQQQFTLFPEKDQQHISIKTSSIRKEDAYDSDYIARLLRLRDPYYRVHNPDGIDDLLYADYFRVGLDGLYFDRDGNVS</sequence>
<dbReference type="EMBL" id="CAJNOE010001266">
    <property type="protein sequence ID" value="CAF1406896.1"/>
    <property type="molecule type" value="Genomic_DNA"/>
</dbReference>
<dbReference type="EMBL" id="CAJNON010000341">
    <property type="protein sequence ID" value="CAF1207198.1"/>
    <property type="molecule type" value="Genomic_DNA"/>
</dbReference>
<dbReference type="EMBL" id="CAJOAY010003323">
    <property type="protein sequence ID" value="CAF4015741.1"/>
    <property type="molecule type" value="Genomic_DNA"/>
</dbReference>
<dbReference type="Proteomes" id="UP000663844">
    <property type="component" value="Unassembled WGS sequence"/>
</dbReference>
<dbReference type="Proteomes" id="UP000663860">
    <property type="component" value="Unassembled WGS sequence"/>
</dbReference>
<dbReference type="EMBL" id="CAJNOG010001105">
    <property type="protein sequence ID" value="CAF1409189.1"/>
    <property type="molecule type" value="Genomic_DNA"/>
</dbReference>
<evidence type="ECO:0000313" key="3">
    <source>
        <dbReference type="EMBL" id="CAF1409189.1"/>
    </source>
</evidence>
<name>A0A814WYM4_9BILA</name>
<dbReference type="Proteomes" id="UP000663845">
    <property type="component" value="Unassembled WGS sequence"/>
</dbReference>
<evidence type="ECO:0000313" key="1">
    <source>
        <dbReference type="EMBL" id="CAF1207198.1"/>
    </source>
</evidence>
<organism evidence="1">
    <name type="scientific">Adineta steineri</name>
    <dbReference type="NCBI Taxonomy" id="433720"/>
    <lineage>
        <taxon>Eukaryota</taxon>
        <taxon>Metazoa</taxon>
        <taxon>Spiralia</taxon>
        <taxon>Gnathifera</taxon>
        <taxon>Rotifera</taxon>
        <taxon>Eurotatoria</taxon>
        <taxon>Bdelloidea</taxon>
        <taxon>Adinetida</taxon>
        <taxon>Adinetidae</taxon>
        <taxon>Adineta</taxon>
    </lineage>
</organism>
<evidence type="ECO:0000313" key="6">
    <source>
        <dbReference type="EMBL" id="CAF4015741.1"/>
    </source>
</evidence>
<dbReference type="EMBL" id="CAJOBB010000953">
    <property type="protein sequence ID" value="CAF3783269.1"/>
    <property type="molecule type" value="Genomic_DNA"/>
</dbReference>
<dbReference type="EMBL" id="CAJOAZ010001625">
    <property type="protein sequence ID" value="CAF3837649.1"/>
    <property type="molecule type" value="Genomic_DNA"/>
</dbReference>
<dbReference type="Proteomes" id="UP000663881">
    <property type="component" value="Unassembled WGS sequence"/>
</dbReference>
<reference evidence="1" key="1">
    <citation type="submission" date="2021-02" db="EMBL/GenBank/DDBJ databases">
        <authorList>
            <person name="Nowell W R."/>
        </authorList>
    </citation>
    <scope>NUCLEOTIDE SEQUENCE</scope>
</reference>
<comment type="caution">
    <text evidence="1">The sequence shown here is derived from an EMBL/GenBank/DDBJ whole genome shotgun (WGS) entry which is preliminary data.</text>
</comment>
<evidence type="ECO:0000313" key="5">
    <source>
        <dbReference type="EMBL" id="CAF3837649.1"/>
    </source>
</evidence>
<dbReference type="AlphaFoldDB" id="A0A814WYM4"/>
<protein>
    <submittedName>
        <fullName evidence="1">Uncharacterized protein</fullName>
    </submittedName>
</protein>
<proteinExistence type="predicted"/>
<evidence type="ECO:0000313" key="2">
    <source>
        <dbReference type="EMBL" id="CAF1406896.1"/>
    </source>
</evidence>
<accession>A0A814WYM4</accession>
<dbReference type="Proteomes" id="UP000663891">
    <property type="component" value="Unassembled WGS sequence"/>
</dbReference>
<evidence type="ECO:0000313" key="4">
    <source>
        <dbReference type="EMBL" id="CAF3783269.1"/>
    </source>
</evidence>
<gene>
    <name evidence="2" type="ORF">IZO911_LOCUS39840</name>
    <name evidence="3" type="ORF">JYZ213_LOCUS38265</name>
    <name evidence="4" type="ORF">KXQ929_LOCUS16035</name>
    <name evidence="6" type="ORF">OKA104_LOCUS30654</name>
    <name evidence="5" type="ORF">OXD698_LOCUS20469</name>
    <name evidence="1" type="ORF">VCS650_LOCUS25974</name>
</gene>
<dbReference type="Proteomes" id="UP000663868">
    <property type="component" value="Unassembled WGS sequence"/>
</dbReference>